<evidence type="ECO:0000313" key="1">
    <source>
        <dbReference type="EMBL" id="MDA7026251.1"/>
    </source>
</evidence>
<accession>A0ABT4X1V4</accession>
<sequence length="142" mass="16299">MKVKFSIIVTLIFSTVLCLIPNEKAEAAMGKWQNVEKGCKVRIWTDATTYTKRATSIDWYAETNGRCGTLKYDARIFIRGERYVWYHNLSGSFAKRTPTKKFLLSKVRRWIESGEDVVVELGVHNRAKGISGVLDSNRMIVY</sequence>
<comment type="caution">
    <text evidence="1">The sequence shown here is derived from an EMBL/GenBank/DDBJ whole genome shotgun (WGS) entry which is preliminary data.</text>
</comment>
<evidence type="ECO:0000313" key="2">
    <source>
        <dbReference type="Proteomes" id="UP001211894"/>
    </source>
</evidence>
<organism evidence="1 2">
    <name type="scientific">Bacillus changyiensis</name>
    <dbReference type="NCBI Taxonomy" id="3004103"/>
    <lineage>
        <taxon>Bacteria</taxon>
        <taxon>Bacillati</taxon>
        <taxon>Bacillota</taxon>
        <taxon>Bacilli</taxon>
        <taxon>Bacillales</taxon>
        <taxon>Bacillaceae</taxon>
        <taxon>Bacillus</taxon>
    </lineage>
</organism>
<protein>
    <submittedName>
        <fullName evidence="1">Cell wall-binding protein</fullName>
    </submittedName>
</protein>
<gene>
    <name evidence="1" type="ORF">PJ311_06435</name>
</gene>
<keyword evidence="2" id="KW-1185">Reference proteome</keyword>
<reference evidence="1 2" key="1">
    <citation type="submission" date="2023-01" db="EMBL/GenBank/DDBJ databases">
        <title>Bacillus changyiensis sp. nov., isolated from a coastal deposit.</title>
        <authorList>
            <person name="Xiao G."/>
            <person name="Lai Q."/>
            <person name="Hu Z."/>
            <person name="Shao Z."/>
        </authorList>
    </citation>
    <scope>NUCLEOTIDE SEQUENCE [LARGE SCALE GENOMIC DNA]</scope>
    <source>
        <strain evidence="1 2">CLL-7-23</strain>
    </source>
</reference>
<name>A0ABT4X1V4_9BACI</name>
<dbReference type="RefSeq" id="WP_271340081.1">
    <property type="nucleotide sequence ID" value="NZ_JAQKAB010000003.1"/>
</dbReference>
<proteinExistence type="predicted"/>
<dbReference type="Proteomes" id="UP001211894">
    <property type="component" value="Unassembled WGS sequence"/>
</dbReference>
<dbReference type="EMBL" id="JAQKAB010000003">
    <property type="protein sequence ID" value="MDA7026251.1"/>
    <property type="molecule type" value="Genomic_DNA"/>
</dbReference>